<gene>
    <name evidence="1" type="ORF">UN63_10035</name>
</gene>
<accession>A0A2P5TLH3</accession>
<evidence type="ECO:0000313" key="1">
    <source>
        <dbReference type="EMBL" id="PPL16171.1"/>
    </source>
</evidence>
<evidence type="ECO:0008006" key="3">
    <source>
        <dbReference type="Google" id="ProtNLM"/>
    </source>
</evidence>
<keyword evidence="2" id="KW-1185">Reference proteome</keyword>
<sequence>MLFGNLSTRLFVRPGLKTYKLIAVLRVRNESLIIEDTLEHLSRFCDGIVAFDDASTDNTAELLVRHPAVLALVRNKKWAPSVQDRLKAETEHRRCLMDLAARYQPEWLFCADADERYVGDIRGFVHSEQALELDGVRLSLFDAYMTPDDSAPYRRGPLLDFRRHFGVERRDILMLFRLSAAPRFEGLDRREPDLPPAARVAVRFAVQHYGKAISESQWEDTCDYYINHFPYEPYGKKWQARKGQAIHRGVSDFDTPLYSWGDELFARARCIYPQP</sequence>
<comment type="caution">
    <text evidence="1">The sequence shown here is derived from an EMBL/GenBank/DDBJ whole genome shotgun (WGS) entry which is preliminary data.</text>
</comment>
<dbReference type="AlphaFoldDB" id="A0A2P5TLH3"/>
<dbReference type="EMBL" id="MPZM01000019">
    <property type="protein sequence ID" value="PPL16171.1"/>
    <property type="molecule type" value="Genomic_DNA"/>
</dbReference>
<dbReference type="Proteomes" id="UP000242231">
    <property type="component" value="Unassembled WGS sequence"/>
</dbReference>
<dbReference type="InterPro" id="IPR029044">
    <property type="entry name" value="Nucleotide-diphossugar_trans"/>
</dbReference>
<dbReference type="Gene3D" id="3.90.550.10">
    <property type="entry name" value="Spore Coat Polysaccharide Biosynthesis Protein SpsA, Chain A"/>
    <property type="match status" value="1"/>
</dbReference>
<protein>
    <recommendedName>
        <fullName evidence="3">Glycosyltransferase</fullName>
    </recommendedName>
</protein>
<dbReference type="SUPFAM" id="SSF53448">
    <property type="entry name" value="Nucleotide-diphospho-sugar transferases"/>
    <property type="match status" value="1"/>
</dbReference>
<dbReference type="Pfam" id="PF13704">
    <property type="entry name" value="Glyco_tranf_2_4"/>
    <property type="match status" value="1"/>
</dbReference>
<evidence type="ECO:0000313" key="2">
    <source>
        <dbReference type="Proteomes" id="UP000242231"/>
    </source>
</evidence>
<name>A0A2P5TLH3_9GAMM</name>
<reference evidence="2" key="1">
    <citation type="submission" date="2016-11" db="EMBL/GenBank/DDBJ databases">
        <authorList>
            <person name="Sisinthy S."/>
            <person name="Ara S."/>
            <person name="Gundlapally S.R."/>
        </authorList>
    </citation>
    <scope>NUCLEOTIDE SEQUENCE [LARGE SCALE GENOMIC DNA]</scope>
    <source>
        <strain evidence="2">V1-41</strain>
    </source>
</reference>
<organism evidence="1 2">
    <name type="scientific">Oceanisphaera arctica</name>
    <dbReference type="NCBI Taxonomy" id="641510"/>
    <lineage>
        <taxon>Bacteria</taxon>
        <taxon>Pseudomonadati</taxon>
        <taxon>Pseudomonadota</taxon>
        <taxon>Gammaproteobacteria</taxon>
        <taxon>Aeromonadales</taxon>
        <taxon>Aeromonadaceae</taxon>
        <taxon>Oceanisphaera</taxon>
    </lineage>
</organism>
<proteinExistence type="predicted"/>